<sequence length="333" mass="38071">MAALQLLQVEFINPTGFDVARYIGQSLPHRAAQANTKLKTYKSWDLYCQGFTRRTLEEGSFAIARYYQLEVISTDNDIDPLAFTTPIAHRTRGRELSRRLANVHLETPSKSSKISKSLDIEEFGLEEPPAIPEDLNSESPSPFQEISPAARELENVLYPPTKDEQIVNCALVIFLNALTLDLEFTNKWTLHRKAFKASFEARTDGYLEDRQGNAKVIIEVKPVKRSRKLPLIQMQESAQVVAWIKSDDEKLDEEKMMRIIVSQGRHETYVTVAEYDENYIEYLNSPDTGNLPRSFMTMHQFGPWNTLDLSHIRYLGPVLLATSLQAEDMKNKT</sequence>
<dbReference type="GeneID" id="4705418"/>
<protein>
    <submittedName>
        <fullName evidence="1">Uncharacterized protein</fullName>
    </submittedName>
</protein>
<dbReference type="OMA" id="WIKNDCE"/>
<gene>
    <name evidence="1" type="ORF">ACLA_007840</name>
</gene>
<accession>A1CDU7</accession>
<dbReference type="HOGENOM" id="CLU_046151_0_0_1"/>
<keyword evidence="2" id="KW-1185">Reference proteome</keyword>
<dbReference type="VEuPathDB" id="FungiDB:ACLA_007840"/>
<reference evidence="1 2" key="1">
    <citation type="journal article" date="2008" name="PLoS Genet.">
        <title>Genomic islands in the pathogenic filamentous fungus Aspergillus fumigatus.</title>
        <authorList>
            <person name="Fedorova N.D."/>
            <person name="Khaldi N."/>
            <person name="Joardar V.S."/>
            <person name="Maiti R."/>
            <person name="Amedeo P."/>
            <person name="Anderson M.J."/>
            <person name="Crabtree J."/>
            <person name="Silva J.C."/>
            <person name="Badger J.H."/>
            <person name="Albarraq A."/>
            <person name="Angiuoli S."/>
            <person name="Bussey H."/>
            <person name="Bowyer P."/>
            <person name="Cotty P.J."/>
            <person name="Dyer P.S."/>
            <person name="Egan A."/>
            <person name="Galens K."/>
            <person name="Fraser-Liggett C.M."/>
            <person name="Haas B.J."/>
            <person name="Inman J.M."/>
            <person name="Kent R."/>
            <person name="Lemieux S."/>
            <person name="Malavazi I."/>
            <person name="Orvis J."/>
            <person name="Roemer T."/>
            <person name="Ronning C.M."/>
            <person name="Sundaram J.P."/>
            <person name="Sutton G."/>
            <person name="Turner G."/>
            <person name="Venter J.C."/>
            <person name="White O.R."/>
            <person name="Whitty B.R."/>
            <person name="Youngman P."/>
            <person name="Wolfe K.H."/>
            <person name="Goldman G.H."/>
            <person name="Wortman J.R."/>
            <person name="Jiang B."/>
            <person name="Denning D.W."/>
            <person name="Nierman W.C."/>
        </authorList>
    </citation>
    <scope>NUCLEOTIDE SEQUENCE [LARGE SCALE GENOMIC DNA]</scope>
    <source>
        <strain evidence="2">ATCC 1007 / CBS 513.65 / DSM 816 / NCTC 3887 / NRRL 1</strain>
    </source>
</reference>
<organism evidence="1 2">
    <name type="scientific">Aspergillus clavatus (strain ATCC 1007 / CBS 513.65 / DSM 816 / NCTC 3887 / NRRL 1 / QM 1276 / 107)</name>
    <dbReference type="NCBI Taxonomy" id="344612"/>
    <lineage>
        <taxon>Eukaryota</taxon>
        <taxon>Fungi</taxon>
        <taxon>Dikarya</taxon>
        <taxon>Ascomycota</taxon>
        <taxon>Pezizomycotina</taxon>
        <taxon>Eurotiomycetes</taxon>
        <taxon>Eurotiomycetidae</taxon>
        <taxon>Eurotiales</taxon>
        <taxon>Aspergillaceae</taxon>
        <taxon>Aspergillus</taxon>
        <taxon>Aspergillus subgen. Fumigati</taxon>
    </lineage>
</organism>
<name>A1CDU7_ASPCL</name>
<dbReference type="STRING" id="344612.A1CDU7"/>
<dbReference type="KEGG" id="act:ACLA_007840"/>
<dbReference type="OrthoDB" id="3508621at2759"/>
<evidence type="ECO:0000313" key="2">
    <source>
        <dbReference type="Proteomes" id="UP000006701"/>
    </source>
</evidence>
<dbReference type="Proteomes" id="UP000006701">
    <property type="component" value="Unassembled WGS sequence"/>
</dbReference>
<evidence type="ECO:0000313" key="1">
    <source>
        <dbReference type="EMBL" id="EAW12024.1"/>
    </source>
</evidence>
<dbReference type="RefSeq" id="XP_001273450.1">
    <property type="nucleotide sequence ID" value="XM_001273449.1"/>
</dbReference>
<dbReference type="eggNOG" id="ENOG502SZ7A">
    <property type="taxonomic scope" value="Eukaryota"/>
</dbReference>
<proteinExistence type="predicted"/>
<dbReference type="EMBL" id="DS027051">
    <property type="protein sequence ID" value="EAW12024.1"/>
    <property type="molecule type" value="Genomic_DNA"/>
</dbReference>
<dbReference type="AlphaFoldDB" id="A1CDU7"/>